<keyword evidence="6" id="KW-0963">Cytoplasm</keyword>
<dbReference type="NCBIfam" id="NF005935">
    <property type="entry name" value="PRK07967.1"/>
    <property type="match status" value="1"/>
</dbReference>
<evidence type="ECO:0000256" key="6">
    <source>
        <dbReference type="ARBA" id="ARBA00022490"/>
    </source>
</evidence>
<keyword evidence="11" id="KW-0275">Fatty acid biosynthesis</keyword>
<dbReference type="PANTHER" id="PTHR11712:SF306">
    <property type="entry name" value="3-OXOACYL-[ACYL-CARRIER-PROTEIN] SYNTHASE 1"/>
    <property type="match status" value="1"/>
</dbReference>
<gene>
    <name evidence="20" type="ORF">QV06_10645</name>
</gene>
<comment type="catalytic activity">
    <reaction evidence="17">
        <text>a fatty acyl-[ACP] + malonyl-[ACP] + H(+) = a 3-oxoacyl-[ACP] + holo-[ACP] + CO2</text>
        <dbReference type="Rhea" id="RHEA:22836"/>
        <dbReference type="Rhea" id="RHEA-COMP:9623"/>
        <dbReference type="Rhea" id="RHEA-COMP:9685"/>
        <dbReference type="Rhea" id="RHEA-COMP:9916"/>
        <dbReference type="Rhea" id="RHEA-COMP:14125"/>
        <dbReference type="ChEBI" id="CHEBI:15378"/>
        <dbReference type="ChEBI" id="CHEBI:16526"/>
        <dbReference type="ChEBI" id="CHEBI:64479"/>
        <dbReference type="ChEBI" id="CHEBI:78449"/>
        <dbReference type="ChEBI" id="CHEBI:78776"/>
        <dbReference type="ChEBI" id="CHEBI:138651"/>
        <dbReference type="EC" id="2.3.1.41"/>
    </reaction>
    <physiologicalReaction direction="left-to-right" evidence="17">
        <dbReference type="Rhea" id="RHEA:22837"/>
    </physiologicalReaction>
</comment>
<dbReference type="InterPro" id="IPR014030">
    <property type="entry name" value="Ketoacyl_synth_N"/>
</dbReference>
<evidence type="ECO:0000256" key="10">
    <source>
        <dbReference type="ARBA" id="ARBA00023098"/>
    </source>
</evidence>
<evidence type="ECO:0000313" key="20">
    <source>
        <dbReference type="EMBL" id="OBX02991.1"/>
    </source>
</evidence>
<evidence type="ECO:0000256" key="16">
    <source>
        <dbReference type="ARBA" id="ARBA00048121"/>
    </source>
</evidence>
<evidence type="ECO:0000256" key="1">
    <source>
        <dbReference type="ARBA" id="ARBA00004496"/>
    </source>
</evidence>
<dbReference type="GO" id="GO:0005829">
    <property type="term" value="C:cytosol"/>
    <property type="evidence" value="ECO:0007669"/>
    <property type="project" value="TreeGrafter"/>
</dbReference>
<dbReference type="InterPro" id="IPR014031">
    <property type="entry name" value="Ketoacyl_synth_C"/>
</dbReference>
<evidence type="ECO:0000256" key="5">
    <source>
        <dbReference type="ARBA" id="ARBA00013191"/>
    </source>
</evidence>
<sequence length="407" mass="42907">MKRAVITGFGVISSIGNNKEEVLASLLEGKSGITTMPEFVEMGMRSHVAGTVKLTPSEHIDRKVMRFMGDAAAYAYLSMKEAIEDAGLTEEMVSNERTGLVVGAGTGSAHNQIVAADAMRTPRGVKAIGPYAVTRTMASSVSACLATPFKIKGVNYSISSACATSAHCIGHAVELIQLGKQDVVFAGGAEELSWECACEFDAMGAVSTKYNETPEKASRAYDANRDGFVIAGGGGIVVVEELEHALARGAKIYAEIVGYGATSDGYDMVAPSGEGAVRCMKQALASVDSPIDYLNVHGTSTPVGDVKELEAIKEVFAENMPAISSTKSMTGHSLGAAGVHEAIYTLLMLNNDFIAPSINIETLDERAEGCNIVTETRRNANLQTVMSNSFGFGGTNATLVFKRFANK</sequence>
<dbReference type="GO" id="GO:0004315">
    <property type="term" value="F:3-oxoacyl-[acyl-carrier-protein] synthase activity"/>
    <property type="evidence" value="ECO:0007669"/>
    <property type="project" value="UniProtKB-EC"/>
</dbReference>
<dbReference type="RefSeq" id="WP_065238116.1">
    <property type="nucleotide sequence ID" value="NZ_JTJR01000047.1"/>
</dbReference>
<dbReference type="AlphaFoldDB" id="A0A1A7PMK6"/>
<keyword evidence="8 18" id="KW-0808">Transferase</keyword>
<dbReference type="InterPro" id="IPR016039">
    <property type="entry name" value="Thiolase-like"/>
</dbReference>
<evidence type="ECO:0000256" key="3">
    <source>
        <dbReference type="ARBA" id="ARBA00008467"/>
    </source>
</evidence>
<dbReference type="Gene3D" id="3.40.47.10">
    <property type="match status" value="2"/>
</dbReference>
<comment type="similarity">
    <text evidence="3 18">Belongs to the thiolase-like superfamily. Beta-ketoacyl-ACP synthases family.</text>
</comment>
<evidence type="ECO:0000256" key="7">
    <source>
        <dbReference type="ARBA" id="ARBA00022516"/>
    </source>
</evidence>
<proteinExistence type="inferred from homology"/>
<evidence type="ECO:0000256" key="8">
    <source>
        <dbReference type="ARBA" id="ARBA00022679"/>
    </source>
</evidence>
<evidence type="ECO:0000256" key="2">
    <source>
        <dbReference type="ARBA" id="ARBA00005194"/>
    </source>
</evidence>
<comment type="subcellular location">
    <subcellularLocation>
        <location evidence="1">Cytoplasm</location>
    </subcellularLocation>
</comment>
<dbReference type="InterPro" id="IPR000794">
    <property type="entry name" value="Beta-ketoacyl_synthase"/>
</dbReference>
<dbReference type="FunFam" id="3.40.47.10:FF:000006">
    <property type="entry name" value="3-oxoacyl-[acyl-carrier-protein] synthase I"/>
    <property type="match status" value="1"/>
</dbReference>
<evidence type="ECO:0000256" key="11">
    <source>
        <dbReference type="ARBA" id="ARBA00023160"/>
    </source>
</evidence>
<comment type="pathway">
    <text evidence="2">Lipid metabolism; fatty acid biosynthesis.</text>
</comment>
<dbReference type="NCBIfam" id="NF005589">
    <property type="entry name" value="PRK07314.1"/>
    <property type="match status" value="1"/>
</dbReference>
<dbReference type="FunFam" id="3.40.47.10:FF:000005">
    <property type="entry name" value="3-oxoacyl-[acyl-carrier-protein] synthase I"/>
    <property type="match status" value="1"/>
</dbReference>
<evidence type="ECO:0000313" key="21">
    <source>
        <dbReference type="Proteomes" id="UP000092626"/>
    </source>
</evidence>
<evidence type="ECO:0000256" key="14">
    <source>
        <dbReference type="ARBA" id="ARBA00041620"/>
    </source>
</evidence>
<comment type="subunit">
    <text evidence="4">Homodimer.</text>
</comment>
<evidence type="ECO:0000256" key="13">
    <source>
        <dbReference type="ARBA" id="ARBA00039450"/>
    </source>
</evidence>
<dbReference type="CDD" id="cd00834">
    <property type="entry name" value="KAS_I_II"/>
    <property type="match status" value="1"/>
</dbReference>
<dbReference type="PATRIC" id="fig|505345.6.peg.2163"/>
<dbReference type="PANTHER" id="PTHR11712">
    <property type="entry name" value="POLYKETIDE SYNTHASE-RELATED"/>
    <property type="match status" value="1"/>
</dbReference>
<evidence type="ECO:0000256" key="12">
    <source>
        <dbReference type="ARBA" id="ARBA00023315"/>
    </source>
</evidence>
<dbReference type="SUPFAM" id="SSF53901">
    <property type="entry name" value="Thiolase-like"/>
    <property type="match status" value="2"/>
</dbReference>
<comment type="caution">
    <text evidence="20">The sequence shown here is derived from an EMBL/GenBank/DDBJ whole genome shotgun (WGS) entry which is preliminary data.</text>
</comment>
<evidence type="ECO:0000256" key="4">
    <source>
        <dbReference type="ARBA" id="ARBA00011738"/>
    </source>
</evidence>
<dbReference type="PROSITE" id="PS52004">
    <property type="entry name" value="KS3_2"/>
    <property type="match status" value="1"/>
</dbReference>
<dbReference type="Pfam" id="PF00109">
    <property type="entry name" value="ketoacyl-synt"/>
    <property type="match status" value="1"/>
</dbReference>
<evidence type="ECO:0000256" key="9">
    <source>
        <dbReference type="ARBA" id="ARBA00022832"/>
    </source>
</evidence>
<reference evidence="20 21" key="1">
    <citation type="submission" date="2014-11" db="EMBL/GenBank/DDBJ databases">
        <title>Pan-genome of Gallibacterium spp.</title>
        <authorList>
            <person name="Kudirkiene E."/>
            <person name="Bojesen A.M."/>
        </authorList>
    </citation>
    <scope>NUCLEOTIDE SEQUENCE [LARGE SCALE GENOMIC DNA]</scope>
    <source>
        <strain evidence="20 21">59/S3/89</strain>
    </source>
</reference>
<organism evidence="20 21">
    <name type="scientific">Gallibacterium genomosp. 3</name>
    <dbReference type="NCBI Taxonomy" id="505345"/>
    <lineage>
        <taxon>Bacteria</taxon>
        <taxon>Pseudomonadati</taxon>
        <taxon>Pseudomonadota</taxon>
        <taxon>Gammaproteobacteria</taxon>
        <taxon>Pasteurellales</taxon>
        <taxon>Pasteurellaceae</taxon>
        <taxon>Gallibacterium</taxon>
    </lineage>
</organism>
<keyword evidence="10" id="KW-0443">Lipid metabolism</keyword>
<protein>
    <recommendedName>
        <fullName evidence="13">3-oxoacyl-[acyl-carrier-protein] synthase 1</fullName>
        <ecNumber evidence="5">2.3.1.41</ecNumber>
    </recommendedName>
    <alternativeName>
        <fullName evidence="14">3-oxoacyl-[acyl-carrier-protein] synthase I</fullName>
    </alternativeName>
    <alternativeName>
        <fullName evidence="15">Beta-ketoacyl-ACP synthase I</fullName>
    </alternativeName>
</protein>
<comment type="catalytic activity">
    <reaction evidence="16">
        <text>(3Z)-decenoyl-[ACP] + malonyl-[ACP] + H(+) = 3-oxo-(5Z)-dodecenoyl-[ACP] + holo-[ACP] + CO2</text>
        <dbReference type="Rhea" id="RHEA:54940"/>
        <dbReference type="Rhea" id="RHEA-COMP:9623"/>
        <dbReference type="Rhea" id="RHEA-COMP:9685"/>
        <dbReference type="Rhea" id="RHEA-COMP:9927"/>
        <dbReference type="Rhea" id="RHEA-COMP:14042"/>
        <dbReference type="ChEBI" id="CHEBI:15378"/>
        <dbReference type="ChEBI" id="CHEBI:16526"/>
        <dbReference type="ChEBI" id="CHEBI:64479"/>
        <dbReference type="ChEBI" id="CHEBI:78449"/>
        <dbReference type="ChEBI" id="CHEBI:78798"/>
        <dbReference type="ChEBI" id="CHEBI:138410"/>
    </reaction>
    <physiologicalReaction direction="left-to-right" evidence="16">
        <dbReference type="Rhea" id="RHEA:54941"/>
    </physiologicalReaction>
</comment>
<dbReference type="STRING" id="505345.QV06_10645"/>
<evidence type="ECO:0000256" key="18">
    <source>
        <dbReference type="RuleBase" id="RU003694"/>
    </source>
</evidence>
<feature type="domain" description="Ketosynthase family 3 (KS3)" evidence="19">
    <location>
        <begin position="1"/>
        <end position="403"/>
    </location>
</feature>
<dbReference type="InterPro" id="IPR018201">
    <property type="entry name" value="Ketoacyl_synth_AS"/>
</dbReference>
<dbReference type="PROSITE" id="PS00606">
    <property type="entry name" value="KS3_1"/>
    <property type="match status" value="1"/>
</dbReference>
<dbReference type="EC" id="2.3.1.41" evidence="5"/>
<dbReference type="SMART" id="SM00825">
    <property type="entry name" value="PKS_KS"/>
    <property type="match status" value="1"/>
</dbReference>
<name>A0A1A7PMK6_9PAST</name>
<accession>A0A1A7PMK6</accession>
<dbReference type="Pfam" id="PF02801">
    <property type="entry name" value="Ketoacyl-synt_C"/>
    <property type="match status" value="1"/>
</dbReference>
<dbReference type="EMBL" id="JTJR01000047">
    <property type="protein sequence ID" value="OBX02991.1"/>
    <property type="molecule type" value="Genomic_DNA"/>
</dbReference>
<evidence type="ECO:0000256" key="15">
    <source>
        <dbReference type="ARBA" id="ARBA00042143"/>
    </source>
</evidence>
<keyword evidence="12" id="KW-0012">Acyltransferase</keyword>
<keyword evidence="9" id="KW-0276">Fatty acid metabolism</keyword>
<dbReference type="InterPro" id="IPR020841">
    <property type="entry name" value="PKS_Beta-ketoAc_synthase_dom"/>
</dbReference>
<dbReference type="UniPathway" id="UPA00094"/>
<evidence type="ECO:0000256" key="17">
    <source>
        <dbReference type="ARBA" id="ARBA00048506"/>
    </source>
</evidence>
<dbReference type="Proteomes" id="UP000092626">
    <property type="component" value="Unassembled WGS sequence"/>
</dbReference>
<keyword evidence="7" id="KW-0444">Lipid biosynthesis</keyword>
<dbReference type="GO" id="GO:0006633">
    <property type="term" value="P:fatty acid biosynthetic process"/>
    <property type="evidence" value="ECO:0007669"/>
    <property type="project" value="UniProtKB-UniPathway"/>
</dbReference>
<evidence type="ECO:0000259" key="19">
    <source>
        <dbReference type="PROSITE" id="PS52004"/>
    </source>
</evidence>